<dbReference type="Pfam" id="PF11887">
    <property type="entry name" value="Mce4_CUP1"/>
    <property type="match status" value="1"/>
</dbReference>
<keyword evidence="1" id="KW-0812">Transmembrane</keyword>
<dbReference type="InterPro" id="IPR024516">
    <property type="entry name" value="Mce_C"/>
</dbReference>
<dbReference type="GO" id="GO:0005576">
    <property type="term" value="C:extracellular region"/>
    <property type="evidence" value="ECO:0007669"/>
    <property type="project" value="TreeGrafter"/>
</dbReference>
<dbReference type="PANTHER" id="PTHR33371:SF16">
    <property type="entry name" value="MCE-FAMILY PROTEIN MCE3F"/>
    <property type="match status" value="1"/>
</dbReference>
<dbReference type="AlphaFoldDB" id="A0A916XJJ9"/>
<name>A0A916XJJ9_9ACTN</name>
<protein>
    <submittedName>
        <fullName evidence="4">ABC transporter substrate-binding protein</fullName>
    </submittedName>
</protein>
<dbReference type="InterPro" id="IPR005693">
    <property type="entry name" value="Mce"/>
</dbReference>
<proteinExistence type="predicted"/>
<dbReference type="InterPro" id="IPR003399">
    <property type="entry name" value="Mce/MlaD"/>
</dbReference>
<accession>A0A916XJJ9</accession>
<evidence type="ECO:0000313" key="5">
    <source>
        <dbReference type="Proteomes" id="UP000641514"/>
    </source>
</evidence>
<feature type="domain" description="Mce/MlaD" evidence="2">
    <location>
        <begin position="41"/>
        <end position="113"/>
    </location>
</feature>
<keyword evidence="1" id="KW-1133">Transmembrane helix</keyword>
<evidence type="ECO:0000256" key="1">
    <source>
        <dbReference type="SAM" id="Phobius"/>
    </source>
</evidence>
<dbReference type="InterPro" id="IPR052336">
    <property type="entry name" value="MlaD_Phospholipid_Transporter"/>
</dbReference>
<reference evidence="4" key="2">
    <citation type="submission" date="2020-09" db="EMBL/GenBank/DDBJ databases">
        <authorList>
            <person name="Sun Q."/>
            <person name="Zhou Y."/>
        </authorList>
    </citation>
    <scope>NUCLEOTIDE SEQUENCE</scope>
    <source>
        <strain evidence="4">CGMCC 1.15478</strain>
    </source>
</reference>
<organism evidence="4 5">
    <name type="scientific">Hoyosella rhizosphaerae</name>
    <dbReference type="NCBI Taxonomy" id="1755582"/>
    <lineage>
        <taxon>Bacteria</taxon>
        <taxon>Bacillati</taxon>
        <taxon>Actinomycetota</taxon>
        <taxon>Actinomycetes</taxon>
        <taxon>Mycobacteriales</taxon>
        <taxon>Hoyosellaceae</taxon>
        <taxon>Hoyosella</taxon>
    </lineage>
</organism>
<evidence type="ECO:0000259" key="3">
    <source>
        <dbReference type="Pfam" id="PF11887"/>
    </source>
</evidence>
<dbReference type="EMBL" id="BMJH01000005">
    <property type="protein sequence ID" value="GGC76865.1"/>
    <property type="molecule type" value="Genomic_DNA"/>
</dbReference>
<evidence type="ECO:0000313" key="4">
    <source>
        <dbReference type="EMBL" id="GGC76865.1"/>
    </source>
</evidence>
<dbReference type="NCBIfam" id="TIGR00996">
    <property type="entry name" value="Mtu_fam_mce"/>
    <property type="match status" value="1"/>
</dbReference>
<dbReference type="Proteomes" id="UP000641514">
    <property type="component" value="Unassembled WGS sequence"/>
</dbReference>
<feature type="domain" description="Mammalian cell entry C-terminal" evidence="3">
    <location>
        <begin position="122"/>
        <end position="308"/>
    </location>
</feature>
<keyword evidence="5" id="KW-1185">Reference proteome</keyword>
<dbReference type="RefSeq" id="WP_188677766.1">
    <property type="nucleotide sequence ID" value="NZ_BMJH01000005.1"/>
</dbReference>
<sequence length="416" mass="44926">MISRFVKIQLIMFVVIAVVGVIFVSAKYARLHTLLGFGEFPVYVEMENTGGIFPLAEVTYRGVPVGTVGDLEPIVGGTRVELLIRTGSPDIPASSTALVSNRSAAGEQYVDLRAETSEGPYLERGSIIGFEDSAAPVRVEALLNGLHDLSQSIPLAKFREVVQETASVFHGRGEDLGTIIDSFDVFSEEANESMPEILQFLRDGSVVLRTQAEQSNEIRSFSRDLGLITSQLQQSDEDIRRIIQTSTNAGDAVSALLDRGGPALTEFLATTEPVTAVLGERGRFLRPVLQALPALGAAADTVAPGDGTAYFGLVFELNNPPACTLGYEGTYARMPAGPTVDAVYNGTHADWEWDTTVGCRTPQGNPTGVRTANKMIYADPRVPQPWDNNPKRAPDTVDLNPFAQQTVELLNLVGWN</sequence>
<feature type="transmembrane region" description="Helical" evidence="1">
    <location>
        <begin position="6"/>
        <end position="26"/>
    </location>
</feature>
<keyword evidence="1" id="KW-0472">Membrane</keyword>
<gene>
    <name evidence="4" type="ORF">GCM10011410_32700</name>
</gene>
<reference evidence="4" key="1">
    <citation type="journal article" date="2014" name="Int. J. Syst. Evol. Microbiol.">
        <title>Complete genome sequence of Corynebacterium casei LMG S-19264T (=DSM 44701T), isolated from a smear-ripened cheese.</title>
        <authorList>
            <consortium name="US DOE Joint Genome Institute (JGI-PGF)"/>
            <person name="Walter F."/>
            <person name="Albersmeier A."/>
            <person name="Kalinowski J."/>
            <person name="Ruckert C."/>
        </authorList>
    </citation>
    <scope>NUCLEOTIDE SEQUENCE</scope>
    <source>
        <strain evidence="4">CGMCC 1.15478</strain>
    </source>
</reference>
<evidence type="ECO:0000259" key="2">
    <source>
        <dbReference type="Pfam" id="PF02470"/>
    </source>
</evidence>
<dbReference type="Pfam" id="PF02470">
    <property type="entry name" value="MlaD"/>
    <property type="match status" value="1"/>
</dbReference>
<dbReference type="PANTHER" id="PTHR33371">
    <property type="entry name" value="INTERMEMBRANE PHOSPHOLIPID TRANSPORT SYSTEM BINDING PROTEIN MLAD-RELATED"/>
    <property type="match status" value="1"/>
</dbReference>
<comment type="caution">
    <text evidence="4">The sequence shown here is derived from an EMBL/GenBank/DDBJ whole genome shotgun (WGS) entry which is preliminary data.</text>
</comment>